<dbReference type="GO" id="GO:0044281">
    <property type="term" value="P:small molecule metabolic process"/>
    <property type="evidence" value="ECO:0007669"/>
    <property type="project" value="UniProtKB-ARBA"/>
</dbReference>
<evidence type="ECO:0000256" key="2">
    <source>
        <dbReference type="ARBA" id="ARBA00022723"/>
    </source>
</evidence>
<dbReference type="AlphaFoldDB" id="R2S854"/>
<dbReference type="PANTHER" id="PTHR46470">
    <property type="entry name" value="N-ACYLNEURAMINATE-9-PHOSPHATASE"/>
    <property type="match status" value="1"/>
</dbReference>
<dbReference type="InterPro" id="IPR051400">
    <property type="entry name" value="HAD-like_hydrolase"/>
</dbReference>
<reference evidence="5 6" key="1">
    <citation type="submission" date="2013-02" db="EMBL/GenBank/DDBJ databases">
        <title>The Genome Sequence of Enterococcus pallens BAA-351.</title>
        <authorList>
            <consortium name="The Broad Institute Genome Sequencing Platform"/>
            <consortium name="The Broad Institute Genome Sequencing Center for Infectious Disease"/>
            <person name="Earl A.M."/>
            <person name="Gilmore M.S."/>
            <person name="Lebreton F."/>
            <person name="Walker B."/>
            <person name="Young S.K."/>
            <person name="Zeng Q."/>
            <person name="Gargeya S."/>
            <person name="Fitzgerald M."/>
            <person name="Haas B."/>
            <person name="Abouelleil A."/>
            <person name="Alvarado L."/>
            <person name="Arachchi H.M."/>
            <person name="Berlin A.M."/>
            <person name="Chapman S.B."/>
            <person name="Dewar J."/>
            <person name="Goldberg J."/>
            <person name="Griggs A."/>
            <person name="Gujja S."/>
            <person name="Hansen M."/>
            <person name="Howarth C."/>
            <person name="Imamovic A."/>
            <person name="Larimer J."/>
            <person name="McCowan C."/>
            <person name="Murphy C."/>
            <person name="Neiman D."/>
            <person name="Pearson M."/>
            <person name="Priest M."/>
            <person name="Roberts A."/>
            <person name="Saif S."/>
            <person name="Shea T."/>
            <person name="Sisk P."/>
            <person name="Sykes S."/>
            <person name="Wortman J."/>
            <person name="Nusbaum C."/>
            <person name="Birren B."/>
        </authorList>
    </citation>
    <scope>NUCLEOTIDE SEQUENCE [LARGE SCALE GENOMIC DNA]</scope>
    <source>
        <strain evidence="5 6">ATCC BAA-351</strain>
    </source>
</reference>
<dbReference type="RefSeq" id="WP_010758024.1">
    <property type="nucleotide sequence ID" value="NZ_ASWD01000001.1"/>
</dbReference>
<gene>
    <name evidence="5" type="ORF">UAU_03042</name>
</gene>
<protein>
    <submittedName>
        <fullName evidence="5">HAD hydrolase, family IA</fullName>
    </submittedName>
</protein>
<dbReference type="PANTHER" id="PTHR46470:SF2">
    <property type="entry name" value="GLYCERALDEHYDE 3-PHOSPHATE PHOSPHATASE"/>
    <property type="match status" value="1"/>
</dbReference>
<evidence type="ECO:0000256" key="4">
    <source>
        <dbReference type="ARBA" id="ARBA00022842"/>
    </source>
</evidence>
<sequence length="236" mass="27517">MTTIIFDVDDTLYDQLTPFQLAFEDVFHDPTIPIEELFKYSRIYSDEVFQQSEDGVISKLEMQIYRIKKALEHFDRRITDQEGAEFQAKYQDYQSQLQLDPDMEEALDLCLKHGIQLGVITNGPAEHQRKKIQQLKLHKWVPEEYLFVSGELGIAKPDPQIFQQVEAVMQLDKANTYYIGDSYFNDIIGAKKAGWQAIWINRRNHPILSQEYLPDYTIDGSSKIQSLIYDLITPET</sequence>
<comment type="caution">
    <text evidence="5">The sequence shown here is derived from an EMBL/GenBank/DDBJ whole genome shotgun (WGS) entry which is preliminary data.</text>
</comment>
<dbReference type="STRING" id="160454.RV10_GL001426"/>
<keyword evidence="4" id="KW-0460">Magnesium</keyword>
<dbReference type="PRINTS" id="PR00413">
    <property type="entry name" value="HADHALOGNASE"/>
</dbReference>
<keyword evidence="2" id="KW-0479">Metal-binding</keyword>
<dbReference type="InterPro" id="IPR006439">
    <property type="entry name" value="HAD-SF_hydro_IA"/>
</dbReference>
<dbReference type="GO" id="GO:0046872">
    <property type="term" value="F:metal ion binding"/>
    <property type="evidence" value="ECO:0007669"/>
    <property type="project" value="UniProtKB-KW"/>
</dbReference>
<accession>R2S854</accession>
<keyword evidence="6" id="KW-1185">Reference proteome</keyword>
<dbReference type="Gene3D" id="3.40.50.1000">
    <property type="entry name" value="HAD superfamily/HAD-like"/>
    <property type="match status" value="1"/>
</dbReference>
<dbReference type="GO" id="GO:0016791">
    <property type="term" value="F:phosphatase activity"/>
    <property type="evidence" value="ECO:0007669"/>
    <property type="project" value="TreeGrafter"/>
</dbReference>
<dbReference type="Pfam" id="PF00702">
    <property type="entry name" value="Hydrolase"/>
    <property type="match status" value="1"/>
</dbReference>
<evidence type="ECO:0000313" key="6">
    <source>
        <dbReference type="Proteomes" id="UP000013782"/>
    </source>
</evidence>
<dbReference type="OrthoDB" id="25198at2"/>
<dbReference type="Gene3D" id="1.10.150.240">
    <property type="entry name" value="Putative phosphatase, domain 2"/>
    <property type="match status" value="1"/>
</dbReference>
<organism evidence="5 6">
    <name type="scientific">Enterococcus pallens ATCC BAA-351</name>
    <dbReference type="NCBI Taxonomy" id="1158607"/>
    <lineage>
        <taxon>Bacteria</taxon>
        <taxon>Bacillati</taxon>
        <taxon>Bacillota</taxon>
        <taxon>Bacilli</taxon>
        <taxon>Lactobacillales</taxon>
        <taxon>Enterococcaceae</taxon>
        <taxon>Enterococcus</taxon>
    </lineage>
</organism>
<evidence type="ECO:0000256" key="1">
    <source>
        <dbReference type="ARBA" id="ARBA00001946"/>
    </source>
</evidence>
<dbReference type="SFLD" id="SFLDG01129">
    <property type="entry name" value="C1.5:_HAD__Beta-PGM__Phosphata"/>
    <property type="match status" value="1"/>
</dbReference>
<dbReference type="SFLD" id="SFLDS00003">
    <property type="entry name" value="Haloacid_Dehalogenase"/>
    <property type="match status" value="1"/>
</dbReference>
<dbReference type="InterPro" id="IPR023214">
    <property type="entry name" value="HAD_sf"/>
</dbReference>
<dbReference type="PATRIC" id="fig|1158607.3.peg.3026"/>
<dbReference type="Proteomes" id="UP000013782">
    <property type="component" value="Unassembled WGS sequence"/>
</dbReference>
<comment type="cofactor">
    <cofactor evidence="1">
        <name>Mg(2+)</name>
        <dbReference type="ChEBI" id="CHEBI:18420"/>
    </cofactor>
</comment>
<name>R2S854_9ENTE</name>
<dbReference type="InterPro" id="IPR023198">
    <property type="entry name" value="PGP-like_dom2"/>
</dbReference>
<dbReference type="NCBIfam" id="TIGR01549">
    <property type="entry name" value="HAD-SF-IA-v1"/>
    <property type="match status" value="1"/>
</dbReference>
<dbReference type="EMBL" id="AJAQ01000033">
    <property type="protein sequence ID" value="EOH91740.1"/>
    <property type="molecule type" value="Genomic_DNA"/>
</dbReference>
<evidence type="ECO:0000256" key="3">
    <source>
        <dbReference type="ARBA" id="ARBA00022801"/>
    </source>
</evidence>
<proteinExistence type="predicted"/>
<dbReference type="eggNOG" id="COG1011">
    <property type="taxonomic scope" value="Bacteria"/>
</dbReference>
<evidence type="ECO:0000313" key="5">
    <source>
        <dbReference type="EMBL" id="EOH91740.1"/>
    </source>
</evidence>
<dbReference type="HOGENOM" id="CLU_045011_8_1_9"/>
<dbReference type="SUPFAM" id="SSF56784">
    <property type="entry name" value="HAD-like"/>
    <property type="match status" value="1"/>
</dbReference>
<keyword evidence="3 5" id="KW-0378">Hydrolase</keyword>
<dbReference type="InterPro" id="IPR036412">
    <property type="entry name" value="HAD-like_sf"/>
</dbReference>